<protein>
    <submittedName>
        <fullName evidence="4">Multiple sugar-binding transport ATP-binding protein msmK</fullName>
        <ecNumber evidence="4">3.6.3.20</ecNumber>
    </submittedName>
</protein>
<evidence type="ECO:0000313" key="5">
    <source>
        <dbReference type="Proteomes" id="UP000269903"/>
    </source>
</evidence>
<evidence type="ECO:0000256" key="1">
    <source>
        <dbReference type="ARBA" id="ARBA00022448"/>
    </source>
</evidence>
<evidence type="ECO:0000256" key="3">
    <source>
        <dbReference type="ARBA" id="ARBA00022840"/>
    </source>
</evidence>
<dbReference type="SMART" id="SM00382">
    <property type="entry name" value="AAA"/>
    <property type="match status" value="1"/>
</dbReference>
<gene>
    <name evidence="4" type="primary">msmK</name>
    <name evidence="4" type="ORF">NCTC6180_02109</name>
</gene>
<dbReference type="InterPro" id="IPR027417">
    <property type="entry name" value="P-loop_NTPase"/>
</dbReference>
<reference evidence="4 5" key="1">
    <citation type="submission" date="2018-12" db="EMBL/GenBank/DDBJ databases">
        <authorList>
            <consortium name="Pathogen Informatics"/>
        </authorList>
    </citation>
    <scope>NUCLEOTIDE SEQUENCE [LARGE SCALE GENOMIC DNA]</scope>
    <source>
        <strain evidence="4 5">NCTC6180</strain>
    </source>
</reference>
<dbReference type="Gene3D" id="2.40.50.140">
    <property type="entry name" value="Nucleic acid-binding proteins"/>
    <property type="match status" value="1"/>
</dbReference>
<dbReference type="InterPro" id="IPR047641">
    <property type="entry name" value="ABC_transpr_MalK/UgpC-like"/>
</dbReference>
<keyword evidence="4" id="KW-0378">Hydrolase</keyword>
<evidence type="ECO:0000256" key="2">
    <source>
        <dbReference type="ARBA" id="ARBA00022741"/>
    </source>
</evidence>
<dbReference type="PANTHER" id="PTHR43875">
    <property type="entry name" value="MALTODEXTRIN IMPORT ATP-BINDING PROTEIN MSMX"/>
    <property type="match status" value="1"/>
</dbReference>
<dbReference type="SUPFAM" id="SSF52540">
    <property type="entry name" value="P-loop containing nucleoside triphosphate hydrolases"/>
    <property type="match status" value="1"/>
</dbReference>
<organism evidence="4 5">
    <name type="scientific">Streptococcus equi subsp. zooepidemicus</name>
    <dbReference type="NCBI Taxonomy" id="40041"/>
    <lineage>
        <taxon>Bacteria</taxon>
        <taxon>Bacillati</taxon>
        <taxon>Bacillota</taxon>
        <taxon>Bacilli</taxon>
        <taxon>Lactobacillales</taxon>
        <taxon>Streptococcaceae</taxon>
        <taxon>Streptococcus</taxon>
    </lineage>
</organism>
<dbReference type="RefSeq" id="WP_012677322.1">
    <property type="nucleotide sequence ID" value="NC_012470.1"/>
</dbReference>
<dbReference type="FunFam" id="3.40.50.300:FF:000042">
    <property type="entry name" value="Maltose/maltodextrin ABC transporter, ATP-binding protein"/>
    <property type="match status" value="1"/>
</dbReference>
<dbReference type="Gene3D" id="3.40.50.300">
    <property type="entry name" value="P-loop containing nucleotide triphosphate hydrolases"/>
    <property type="match status" value="1"/>
</dbReference>
<dbReference type="Proteomes" id="UP000269903">
    <property type="component" value="Chromosome"/>
</dbReference>
<dbReference type="GO" id="GO:0055052">
    <property type="term" value="C:ATP-binding cassette (ABC) transporter complex, substrate-binding subunit-containing"/>
    <property type="evidence" value="ECO:0007669"/>
    <property type="project" value="TreeGrafter"/>
</dbReference>
<dbReference type="NCBIfam" id="NF008653">
    <property type="entry name" value="PRK11650.1"/>
    <property type="match status" value="1"/>
</dbReference>
<dbReference type="PROSITE" id="PS50893">
    <property type="entry name" value="ABC_TRANSPORTER_2"/>
    <property type="match status" value="1"/>
</dbReference>
<dbReference type="InterPro" id="IPR003439">
    <property type="entry name" value="ABC_transporter-like_ATP-bd"/>
</dbReference>
<proteinExistence type="predicted"/>
<dbReference type="InterPro" id="IPR015855">
    <property type="entry name" value="ABC_transpr_MalK-like"/>
</dbReference>
<dbReference type="Gene3D" id="2.40.50.100">
    <property type="match status" value="1"/>
</dbReference>
<dbReference type="InterPro" id="IPR012340">
    <property type="entry name" value="NA-bd_OB-fold"/>
</dbReference>
<accession>A0A6D2LV58</accession>
<dbReference type="InterPro" id="IPR040582">
    <property type="entry name" value="OB_MalK-like"/>
</dbReference>
<keyword evidence="2" id="KW-0547">Nucleotide-binding</keyword>
<dbReference type="PANTHER" id="PTHR43875:SF1">
    <property type="entry name" value="OSMOPROTECTIVE COMPOUNDS UPTAKE ATP-BINDING PROTEIN GGTA"/>
    <property type="match status" value="1"/>
</dbReference>
<dbReference type="GO" id="GO:0016887">
    <property type="term" value="F:ATP hydrolysis activity"/>
    <property type="evidence" value="ECO:0007669"/>
    <property type="project" value="InterPro"/>
</dbReference>
<dbReference type="SUPFAM" id="SSF50331">
    <property type="entry name" value="MOP-like"/>
    <property type="match status" value="1"/>
</dbReference>
<dbReference type="InterPro" id="IPR017871">
    <property type="entry name" value="ABC_transporter-like_CS"/>
</dbReference>
<dbReference type="InterPro" id="IPR008995">
    <property type="entry name" value="Mo/tungstate-bd_C_term_dom"/>
</dbReference>
<dbReference type="Pfam" id="PF00005">
    <property type="entry name" value="ABC_tran"/>
    <property type="match status" value="1"/>
</dbReference>
<dbReference type="GO" id="GO:0008643">
    <property type="term" value="P:carbohydrate transport"/>
    <property type="evidence" value="ECO:0007669"/>
    <property type="project" value="InterPro"/>
</dbReference>
<dbReference type="PROSITE" id="PS00211">
    <property type="entry name" value="ABC_TRANSPORTER_1"/>
    <property type="match status" value="1"/>
</dbReference>
<sequence length="377" mass="42115">MVELNLKHIYKKYPNTTHYAVEDFDLDIKDKEFIVFVGPSGCGKSTTLRMIAGLEDISEGELKIDGEVVNDKSPKDRDIAMVFQNYALYPHMTVYDNMAFGLKLRKYKKDDIDRRVKEAAEILGLTEFLERKPADLSGGQRQRVAMGRAIVRDAKVFLMDEPLSNLDAKLRVSMRAEIAKIHRRIGSTTIYVTHDQTEAMTLADRIVIMSATKNPQGNGTIGKIEQVGSPQELYNLPANKFVAGFIGSPAMNFFEVVVKDGQIISEDGLDIAIPEGQAKMLEAAGYKDKKVIFGIRPEDISSNQIVHDTYPNANVTAEVLVSELLGSETMLYVKLGQTEFASRVDARDFHNPGEKVSLTFNVAKGHFFDLETEQAIR</sequence>
<dbReference type="AlphaFoldDB" id="A0A6D2LV58"/>
<dbReference type="EMBL" id="LR134317">
    <property type="protein sequence ID" value="VEF09758.1"/>
    <property type="molecule type" value="Genomic_DNA"/>
</dbReference>
<evidence type="ECO:0000313" key="4">
    <source>
        <dbReference type="EMBL" id="VEF09758.1"/>
    </source>
</evidence>
<dbReference type="OMA" id="DSPRNMY"/>
<dbReference type="Pfam" id="PF17912">
    <property type="entry name" value="OB_MalK"/>
    <property type="match status" value="1"/>
</dbReference>
<dbReference type="GO" id="GO:0005524">
    <property type="term" value="F:ATP binding"/>
    <property type="evidence" value="ECO:0007669"/>
    <property type="project" value="UniProtKB-KW"/>
</dbReference>
<keyword evidence="1" id="KW-0813">Transport</keyword>
<dbReference type="EC" id="3.6.3.20" evidence="4"/>
<dbReference type="CDD" id="cd03301">
    <property type="entry name" value="ABC_MalK_N"/>
    <property type="match status" value="1"/>
</dbReference>
<dbReference type="InterPro" id="IPR003593">
    <property type="entry name" value="AAA+_ATPase"/>
</dbReference>
<dbReference type="GO" id="GO:0140359">
    <property type="term" value="F:ABC-type transporter activity"/>
    <property type="evidence" value="ECO:0007669"/>
    <property type="project" value="InterPro"/>
</dbReference>
<name>A0A6D2LV58_STRSZ</name>
<keyword evidence="3 4" id="KW-0067">ATP-binding</keyword>